<dbReference type="AlphaFoldDB" id="V3ZY28"/>
<dbReference type="HOGENOM" id="CLU_023216_0_0_1"/>
<evidence type="ECO:0000256" key="7">
    <source>
        <dbReference type="ARBA" id="ARBA00023273"/>
    </source>
</evidence>
<reference evidence="13 14" key="1">
    <citation type="journal article" date="2013" name="Nature">
        <title>Insights into bilaterian evolution from three spiralian genomes.</title>
        <authorList>
            <person name="Simakov O."/>
            <person name="Marletaz F."/>
            <person name="Cho S.J."/>
            <person name="Edsinger-Gonzales E."/>
            <person name="Havlak P."/>
            <person name="Hellsten U."/>
            <person name="Kuo D.H."/>
            <person name="Larsson T."/>
            <person name="Lv J."/>
            <person name="Arendt D."/>
            <person name="Savage R."/>
            <person name="Osoegawa K."/>
            <person name="de Jong P."/>
            <person name="Grimwood J."/>
            <person name="Chapman J.A."/>
            <person name="Shapiro H."/>
            <person name="Aerts A."/>
            <person name="Otillar R.P."/>
            <person name="Terry A.Y."/>
            <person name="Boore J.L."/>
            <person name="Grigoriev I.V."/>
            <person name="Lindberg D.R."/>
            <person name="Seaver E.C."/>
            <person name="Weisblat D.A."/>
            <person name="Putnam N.H."/>
            <person name="Rokhsar D.S."/>
        </authorList>
    </citation>
    <scope>NUCLEOTIDE SEQUENCE [LARGE SCALE GENOMIC DNA]</scope>
</reference>
<dbReference type="GO" id="GO:0070507">
    <property type="term" value="P:regulation of microtubule cytoskeleton organization"/>
    <property type="evidence" value="ECO:0007669"/>
    <property type="project" value="TreeGrafter"/>
</dbReference>
<sequence>MDPKIVKQTQDTLGKIIKKPPLTDKLLAKPPFRFLHDITTSVVKSTGFMKGLHEDSELNSENVKDKDSKIAFLQKVIDMVCLVTGKSLTVRPGKIVAGHEPEKTNELLQALAQAISKKVDNDEMVRKVLNKDINQEEKKDREKEKSEKKKRSEKDEDKGEEKKHREKSRDREKDGEKQDREKRDKSKHRKDREEREDRHKDKDERKKDREDRHKDKDKEERHRDREERNKDKEKDEKHRDRKDRKKRSEYFADDSLNDDEFQIPPENTPEDSQSSLEPFEDIPIIRKRSDRPKAARYRTERQALNVGYESPDEIGEVTPIKGSLSEEKRKKGTKSRIGNRIGSDINTSVGENKENNVDYSEDEHKRKKGSKNRHGGRIPKGGNFDESLGANTIERIRSEPVDDDDDDFQLVPRRRRHRRKKEEESKEKESAEGNEDKDERIPRPSSAKGSRRRRDVMISLICSRRQARPSSARPAPPRPKEGAESEPSMRLGTGKPANLIVDDDKESDDDNFLVEDSGLPPPEPEQPPPKQDDIDDEDHGGLVKKMLESKKEIEEKENQSPQRKVNIERSAMNDATRRKQREQVKKEIDKLRSSIQSLTRSANPLGKIMDYVQEDLDSMQKELEKWKGENKEHALELKREKSVTDRAIEPLQAQLDELDQAIRDQLDASATVKSNIIKNDQKIEKMLKSIARS</sequence>
<evidence type="ECO:0000256" key="1">
    <source>
        <dbReference type="ARBA" id="ARBA00004120"/>
    </source>
</evidence>
<dbReference type="PANTHER" id="PTHR31363:SF0">
    <property type="entry name" value="TRAF3-INTERACTING PROTEIN 1"/>
    <property type="match status" value="1"/>
</dbReference>
<dbReference type="Gene3D" id="1.10.418.50">
    <property type="entry name" value="Microtubule-binding protein MIP-T3"/>
    <property type="match status" value="1"/>
</dbReference>
<evidence type="ECO:0000313" key="13">
    <source>
        <dbReference type="EMBL" id="ESO96423.1"/>
    </source>
</evidence>
<dbReference type="RefSeq" id="XP_009052788.1">
    <property type="nucleotide sequence ID" value="XM_009054540.1"/>
</dbReference>
<protein>
    <recommendedName>
        <fullName evidence="9">TRAF3-interacting protein 1</fullName>
    </recommendedName>
</protein>
<evidence type="ECO:0000256" key="8">
    <source>
        <dbReference type="ARBA" id="ARBA00043971"/>
    </source>
</evidence>
<evidence type="ECO:0000256" key="6">
    <source>
        <dbReference type="ARBA" id="ARBA00023212"/>
    </source>
</evidence>
<dbReference type="KEGG" id="lgi:LOTGIDRAFT_159832"/>
<dbReference type="Pfam" id="PF17749">
    <property type="entry name" value="MIP-T3_C"/>
    <property type="match status" value="1"/>
</dbReference>
<keyword evidence="6" id="KW-0206">Cytoskeleton</keyword>
<keyword evidence="3" id="KW-0963">Cytoplasm</keyword>
<dbReference type="GO" id="GO:0048731">
    <property type="term" value="P:system development"/>
    <property type="evidence" value="ECO:0007669"/>
    <property type="project" value="UniProtKB-ARBA"/>
</dbReference>
<keyword evidence="14" id="KW-1185">Reference proteome</keyword>
<dbReference type="STRING" id="225164.V3ZY28"/>
<name>V3ZY28_LOTGI</name>
<feature type="compositionally biased region" description="Basic and acidic residues" evidence="10">
    <location>
        <begin position="575"/>
        <end position="588"/>
    </location>
</feature>
<dbReference type="InterPro" id="IPR040468">
    <property type="entry name" value="TRAF3IP1_N"/>
</dbReference>
<evidence type="ECO:0000256" key="10">
    <source>
        <dbReference type="SAM" id="MobiDB-lite"/>
    </source>
</evidence>
<dbReference type="GO" id="GO:0005930">
    <property type="term" value="C:axoneme"/>
    <property type="evidence" value="ECO:0007669"/>
    <property type="project" value="UniProtKB-SubCell"/>
</dbReference>
<comment type="similarity">
    <text evidence="8">Belongs to the TRAF3IP1 family.</text>
</comment>
<dbReference type="FunFam" id="1.10.418.50:FF:000001">
    <property type="entry name" value="TRAF3-interacting protein 1 isoform X1"/>
    <property type="match status" value="1"/>
</dbReference>
<dbReference type="GeneID" id="20238166"/>
<feature type="compositionally biased region" description="Basic and acidic residues" evidence="10">
    <location>
        <begin position="191"/>
        <end position="238"/>
    </location>
</feature>
<evidence type="ECO:0000259" key="11">
    <source>
        <dbReference type="Pfam" id="PF10243"/>
    </source>
</evidence>
<feature type="domain" description="TRAF3-interacting protein 1 C-terminal" evidence="12">
    <location>
        <begin position="535"/>
        <end position="690"/>
    </location>
</feature>
<organism evidence="13 14">
    <name type="scientific">Lottia gigantea</name>
    <name type="common">Giant owl limpet</name>
    <dbReference type="NCBI Taxonomy" id="225164"/>
    <lineage>
        <taxon>Eukaryota</taxon>
        <taxon>Metazoa</taxon>
        <taxon>Spiralia</taxon>
        <taxon>Lophotrochozoa</taxon>
        <taxon>Mollusca</taxon>
        <taxon>Gastropoda</taxon>
        <taxon>Patellogastropoda</taxon>
        <taxon>Lottioidea</taxon>
        <taxon>Lottiidae</taxon>
        <taxon>Lottia</taxon>
    </lineage>
</organism>
<dbReference type="InterPro" id="IPR042576">
    <property type="entry name" value="TRAF3IP1_N_sf"/>
</dbReference>
<evidence type="ECO:0000256" key="2">
    <source>
        <dbReference type="ARBA" id="ARBA00004430"/>
    </source>
</evidence>
<comment type="subcellular location">
    <subcellularLocation>
        <location evidence="2">Cytoplasm</location>
        <location evidence="2">Cytoskeleton</location>
        <location evidence="2">Cilium axoneme</location>
    </subcellularLocation>
    <subcellularLocation>
        <location evidence="1">Cytoplasm</location>
        <location evidence="1">Cytoskeleton</location>
        <location evidence="1">Cilium basal body</location>
    </subcellularLocation>
</comment>
<evidence type="ECO:0000259" key="12">
    <source>
        <dbReference type="Pfam" id="PF17749"/>
    </source>
</evidence>
<dbReference type="GO" id="GO:0042073">
    <property type="term" value="P:intraciliary transport"/>
    <property type="evidence" value="ECO:0007669"/>
    <property type="project" value="TreeGrafter"/>
</dbReference>
<accession>V3ZY28</accession>
<dbReference type="PANTHER" id="PTHR31363">
    <property type="entry name" value="TRAF3-INTERACTING PROTEIN 1"/>
    <property type="match status" value="1"/>
</dbReference>
<feature type="domain" description="TRAF3-interacting protein 1 N-terminal" evidence="11">
    <location>
        <begin position="5"/>
        <end position="114"/>
    </location>
</feature>
<keyword evidence="4" id="KW-0970">Cilium biogenesis/degradation</keyword>
<evidence type="ECO:0000313" key="14">
    <source>
        <dbReference type="Proteomes" id="UP000030746"/>
    </source>
</evidence>
<feature type="compositionally biased region" description="Acidic residues" evidence="10">
    <location>
        <begin position="501"/>
        <end position="513"/>
    </location>
</feature>
<dbReference type="InterPro" id="IPR041476">
    <property type="entry name" value="TRAF3IP1_C"/>
</dbReference>
<feature type="compositionally biased region" description="Basic residues" evidence="10">
    <location>
        <begin position="365"/>
        <end position="377"/>
    </location>
</feature>
<feature type="region of interest" description="Disordered" evidence="10">
    <location>
        <begin position="310"/>
        <end position="588"/>
    </location>
</feature>
<dbReference type="EMBL" id="KB201459">
    <property type="protein sequence ID" value="ESO96423.1"/>
    <property type="molecule type" value="Genomic_DNA"/>
</dbReference>
<feature type="region of interest" description="Disordered" evidence="10">
    <location>
        <begin position="130"/>
        <end position="298"/>
    </location>
</feature>
<feature type="compositionally biased region" description="Basic and acidic residues" evidence="10">
    <location>
        <begin position="130"/>
        <end position="184"/>
    </location>
</feature>
<feature type="compositionally biased region" description="Basic and acidic residues" evidence="10">
    <location>
        <begin position="421"/>
        <end position="431"/>
    </location>
</feature>
<dbReference type="GO" id="GO:0030992">
    <property type="term" value="C:intraciliary transport particle B"/>
    <property type="evidence" value="ECO:0007669"/>
    <property type="project" value="TreeGrafter"/>
</dbReference>
<dbReference type="Proteomes" id="UP000030746">
    <property type="component" value="Unassembled WGS sequence"/>
</dbReference>
<feature type="compositionally biased region" description="Basic and acidic residues" evidence="10">
    <location>
        <begin position="539"/>
        <end position="558"/>
    </location>
</feature>
<evidence type="ECO:0000256" key="3">
    <source>
        <dbReference type="ARBA" id="ARBA00022490"/>
    </source>
</evidence>
<dbReference type="GO" id="GO:0060271">
    <property type="term" value="P:cilium assembly"/>
    <property type="evidence" value="ECO:0007669"/>
    <property type="project" value="TreeGrafter"/>
</dbReference>
<dbReference type="GO" id="GO:0036064">
    <property type="term" value="C:ciliary basal body"/>
    <property type="evidence" value="ECO:0007669"/>
    <property type="project" value="TreeGrafter"/>
</dbReference>
<feature type="compositionally biased region" description="Pro residues" evidence="10">
    <location>
        <begin position="519"/>
        <end position="529"/>
    </location>
</feature>
<dbReference type="Pfam" id="PF10243">
    <property type="entry name" value="MIP-T3"/>
    <property type="match status" value="1"/>
</dbReference>
<dbReference type="OrthoDB" id="10258914at2759"/>
<dbReference type="OMA" id="FRFLMDV"/>
<dbReference type="InterPro" id="IPR018799">
    <property type="entry name" value="TRAF3IP1"/>
</dbReference>
<dbReference type="GO" id="GO:0048513">
    <property type="term" value="P:animal organ development"/>
    <property type="evidence" value="ECO:0007669"/>
    <property type="project" value="UniProtKB-ARBA"/>
</dbReference>
<proteinExistence type="inferred from homology"/>
<gene>
    <name evidence="13" type="ORF">LOTGIDRAFT_159832</name>
</gene>
<evidence type="ECO:0000256" key="9">
    <source>
        <dbReference type="ARBA" id="ARBA00070492"/>
    </source>
</evidence>
<evidence type="ECO:0000256" key="5">
    <source>
        <dbReference type="ARBA" id="ARBA00023054"/>
    </source>
</evidence>
<dbReference type="CTD" id="20238166"/>
<keyword evidence="7" id="KW-0966">Cell projection</keyword>
<evidence type="ECO:0000256" key="4">
    <source>
        <dbReference type="ARBA" id="ARBA00022794"/>
    </source>
</evidence>
<keyword evidence="5" id="KW-0175">Coiled coil</keyword>
<dbReference type="GO" id="GO:0008017">
    <property type="term" value="F:microtubule binding"/>
    <property type="evidence" value="ECO:0007669"/>
    <property type="project" value="InterPro"/>
</dbReference>
<feature type="compositionally biased region" description="Acidic residues" evidence="10">
    <location>
        <begin position="251"/>
        <end position="261"/>
    </location>
</feature>